<protein>
    <submittedName>
        <fullName evidence="3">GAF domain-containing protein</fullName>
    </submittedName>
</protein>
<dbReference type="EMBL" id="QGDO01000001">
    <property type="protein sequence ID" value="PWJ44918.1"/>
    <property type="molecule type" value="Genomic_DNA"/>
</dbReference>
<evidence type="ECO:0000259" key="2">
    <source>
        <dbReference type="Pfam" id="PF13185"/>
    </source>
</evidence>
<keyword evidence="1" id="KW-0175">Coiled coil</keyword>
<reference evidence="3 4" key="1">
    <citation type="submission" date="2018-03" db="EMBL/GenBank/DDBJ databases">
        <title>Genomic Encyclopedia of Archaeal and Bacterial Type Strains, Phase II (KMG-II): from individual species to whole genera.</title>
        <authorList>
            <person name="Goeker M."/>
        </authorList>
    </citation>
    <scope>NUCLEOTIDE SEQUENCE [LARGE SCALE GENOMIC DNA]</scope>
    <source>
        <strain evidence="3 4">DSM 28229</strain>
    </source>
</reference>
<keyword evidence="4" id="KW-1185">Reference proteome</keyword>
<dbReference type="AlphaFoldDB" id="A0A315ZJA2"/>
<name>A0A315ZJA2_SEDFL</name>
<feature type="coiled-coil region" evidence="1">
    <location>
        <begin position="250"/>
        <end position="487"/>
    </location>
</feature>
<dbReference type="Proteomes" id="UP000245535">
    <property type="component" value="Unassembled WGS sequence"/>
</dbReference>
<sequence>MKMNSLPYIIVQNQLYQQLQTHKDQKEEELKIATQLLDRMAEGEMDLGDLKAYEHVEVVSRIKTLNENLRKIKSQEEKRHWEAEGLARFNQLLRGYEDNISGLCNRLINELVKYIEANQGGVFLIKKEENTEKEFLELEACYAYERKKYLHKKIQKGEGLLGQAWLEKDRIFMTEIPSDYVNITSGLGLATPNALAIIPIRLNHQIFGMVEIASFQKLEGYQIQFIEKMLENVSSIIASVQTANHTQNLLKETQYQAEMLRTQEEEMRQNMEELQSTQEEMNRKQNEIEAANVKMKNNEQVLKKAFQKSKKTEQNLKIEVEQYQKKGELMLVNLENTKDELKEAQLQLEKKEKENVLLKQSLERVKLSSKSLEQEKEKLNEKIENLKKHESFLRNEVNIHKEKTKEHLNQRMTDEEKLTDLRESKQQLHQNLLALQKQYHHSQEALENTNSEKQKMATELFKANEKNIENQNRIQKLEEELKKLKNRN</sequence>
<evidence type="ECO:0000313" key="3">
    <source>
        <dbReference type="EMBL" id="PWJ44918.1"/>
    </source>
</evidence>
<proteinExistence type="predicted"/>
<feature type="domain" description="GAF" evidence="2">
    <location>
        <begin position="100"/>
        <end position="237"/>
    </location>
</feature>
<accession>A0A315ZJA2</accession>
<dbReference type="OrthoDB" id="1109395at2"/>
<evidence type="ECO:0000313" key="4">
    <source>
        <dbReference type="Proteomes" id="UP000245535"/>
    </source>
</evidence>
<gene>
    <name evidence="3" type="ORF">BC781_1011307</name>
</gene>
<dbReference type="InterPro" id="IPR003018">
    <property type="entry name" value="GAF"/>
</dbReference>
<comment type="caution">
    <text evidence="3">The sequence shown here is derived from an EMBL/GenBank/DDBJ whole genome shotgun (WGS) entry which is preliminary data.</text>
</comment>
<dbReference type="InterPro" id="IPR029016">
    <property type="entry name" value="GAF-like_dom_sf"/>
</dbReference>
<feature type="coiled-coil region" evidence="1">
    <location>
        <begin position="16"/>
        <end position="43"/>
    </location>
</feature>
<dbReference type="Gene3D" id="3.30.450.40">
    <property type="match status" value="1"/>
</dbReference>
<organism evidence="3 4">
    <name type="scientific">Sediminitomix flava</name>
    <dbReference type="NCBI Taxonomy" id="379075"/>
    <lineage>
        <taxon>Bacteria</taxon>
        <taxon>Pseudomonadati</taxon>
        <taxon>Bacteroidota</taxon>
        <taxon>Cytophagia</taxon>
        <taxon>Cytophagales</taxon>
        <taxon>Flammeovirgaceae</taxon>
        <taxon>Sediminitomix</taxon>
    </lineage>
</organism>
<dbReference type="Pfam" id="PF13185">
    <property type="entry name" value="GAF_2"/>
    <property type="match status" value="1"/>
</dbReference>
<dbReference type="SUPFAM" id="SSF55781">
    <property type="entry name" value="GAF domain-like"/>
    <property type="match status" value="1"/>
</dbReference>
<evidence type="ECO:0000256" key="1">
    <source>
        <dbReference type="SAM" id="Coils"/>
    </source>
</evidence>
<dbReference type="RefSeq" id="WP_109616381.1">
    <property type="nucleotide sequence ID" value="NZ_QGDO01000001.1"/>
</dbReference>